<evidence type="ECO:0000313" key="2">
    <source>
        <dbReference type="EMBL" id="NDY95776.1"/>
    </source>
</evidence>
<evidence type="ECO:0000313" key="3">
    <source>
        <dbReference type="Proteomes" id="UP000484885"/>
    </source>
</evidence>
<feature type="transmembrane region" description="Helical" evidence="1">
    <location>
        <begin position="75"/>
        <end position="96"/>
    </location>
</feature>
<dbReference type="RefSeq" id="WP_164211157.1">
    <property type="nucleotide sequence ID" value="NZ_JAAGSC010000040.1"/>
</dbReference>
<gene>
    <name evidence="2" type="ORF">G3I74_08555</name>
</gene>
<name>A0A845V3H8_9GAMM</name>
<keyword evidence="1" id="KW-0472">Membrane</keyword>
<dbReference type="EMBL" id="JAAGSC010000040">
    <property type="protein sequence ID" value="NDY95776.1"/>
    <property type="molecule type" value="Genomic_DNA"/>
</dbReference>
<evidence type="ECO:0000256" key="1">
    <source>
        <dbReference type="SAM" id="Phobius"/>
    </source>
</evidence>
<accession>A0A845V3H8</accession>
<feature type="transmembrane region" description="Helical" evidence="1">
    <location>
        <begin position="264"/>
        <end position="292"/>
    </location>
</feature>
<dbReference type="InterPro" id="IPR021296">
    <property type="entry name" value="DUF2868"/>
</dbReference>
<feature type="transmembrane region" description="Helical" evidence="1">
    <location>
        <begin position="102"/>
        <end position="126"/>
    </location>
</feature>
<dbReference type="AlphaFoldDB" id="A0A845V3H8"/>
<reference evidence="2 3" key="1">
    <citation type="submission" date="2020-02" db="EMBL/GenBank/DDBJ databases">
        <authorList>
            <person name="Zhang X.-Y."/>
        </authorList>
    </citation>
    <scope>NUCLEOTIDE SEQUENCE [LARGE SCALE GENOMIC DNA]</scope>
    <source>
        <strain evidence="2 3">C33</strain>
    </source>
</reference>
<sequence length="480" mass="51076">MSNARIPATDWLLAETVRLHEERHGRLRDDETANVLARETSGGLAARLARRAAALPCASAVRADLVRMRRLLRHLSLLVVLLAIAAGALAALSSAQAREVDVLLAAASMLFLPGLMLLVWLAMMLLTRPGHAAPGLSSGLVGLGLRRLGPRLLSGPLAAETVSAGAGLLLTGPGRWLLGTLTHAFWAAYGLAALATLALLFSIAQYDLSWGTTLLSDDTVVELIQALGWLPASLGLVEPLSPEWILAGREGAESGVMRAEWARFLLVLVAVYGIFPRLVLMLACAGFATLGLQRVRLDTARPGYLRLAGALMAEGEVRIRGKRPGVGDSPSRKRPDEVAGPPLLVAVELERKDWPVPLPGVAWHALGRADTRSQRNRLLAAAESLEIAPPAVLAQCSALRTPDEGTGRFLSALADAAGTVLVIWLDEGDQWRERGGDLGEREADWRSLAERVGADLVVVDADTPEAGALAELYRALGEQP</sequence>
<feature type="transmembrane region" description="Helical" evidence="1">
    <location>
        <begin position="184"/>
        <end position="206"/>
    </location>
</feature>
<keyword evidence="1" id="KW-1133">Transmembrane helix</keyword>
<proteinExistence type="predicted"/>
<comment type="caution">
    <text evidence="2">The sequence shown here is derived from an EMBL/GenBank/DDBJ whole genome shotgun (WGS) entry which is preliminary data.</text>
</comment>
<keyword evidence="1" id="KW-0812">Transmembrane</keyword>
<dbReference type="Proteomes" id="UP000484885">
    <property type="component" value="Unassembled WGS sequence"/>
</dbReference>
<protein>
    <submittedName>
        <fullName evidence="2">DUF2868 domain-containing protein</fullName>
    </submittedName>
</protein>
<dbReference type="Pfam" id="PF11067">
    <property type="entry name" value="DUF2868"/>
    <property type="match status" value="1"/>
</dbReference>
<keyword evidence="3" id="KW-1185">Reference proteome</keyword>
<organism evidence="2 3">
    <name type="scientific">Wenzhouxiangella limi</name>
    <dbReference type="NCBI Taxonomy" id="2707351"/>
    <lineage>
        <taxon>Bacteria</taxon>
        <taxon>Pseudomonadati</taxon>
        <taxon>Pseudomonadota</taxon>
        <taxon>Gammaproteobacteria</taxon>
        <taxon>Chromatiales</taxon>
        <taxon>Wenzhouxiangellaceae</taxon>
        <taxon>Wenzhouxiangella</taxon>
    </lineage>
</organism>